<dbReference type="Pfam" id="PF22643">
    <property type="entry name" value="NagA_N"/>
    <property type="match status" value="1"/>
</dbReference>
<feature type="binding site" evidence="8">
    <location>
        <position position="131"/>
    </location>
    <ligand>
        <name>Zn(2+)</name>
        <dbReference type="ChEBI" id="CHEBI:29105"/>
    </ligand>
</feature>
<feature type="binding site" evidence="7">
    <location>
        <position position="257"/>
    </location>
    <ligand>
        <name>substrate</name>
    </ligand>
</feature>
<keyword evidence="4 5" id="KW-0119">Carbohydrate metabolism</keyword>
<feature type="binding site" evidence="7">
    <location>
        <begin position="313"/>
        <end position="315"/>
    </location>
    <ligand>
        <name>substrate</name>
    </ligand>
</feature>
<reference evidence="11 12" key="1">
    <citation type="submission" date="2016-10" db="EMBL/GenBank/DDBJ databases">
        <authorList>
            <person name="Varghese N."/>
            <person name="Submissions S."/>
        </authorList>
    </citation>
    <scope>NUCLEOTIDE SEQUENCE [LARGE SCALE GENOMIC DNA]</scope>
    <source>
        <strain evidence="11 12">DSM 16525</strain>
    </source>
</reference>
<evidence type="ECO:0000256" key="6">
    <source>
        <dbReference type="PIRSR" id="PIRSR038994-1"/>
    </source>
</evidence>
<evidence type="ECO:0000313" key="10">
    <source>
        <dbReference type="EMBL" id="GEN06980.1"/>
    </source>
</evidence>
<comment type="caution">
    <text evidence="10">The sequence shown here is derived from an EMBL/GenBank/DDBJ whole genome shotgun (WGS) entry which is preliminary data.</text>
</comment>
<evidence type="ECO:0000256" key="2">
    <source>
        <dbReference type="ARBA" id="ARBA00022723"/>
    </source>
</evidence>
<evidence type="ECO:0000256" key="4">
    <source>
        <dbReference type="ARBA" id="ARBA00023277"/>
    </source>
</evidence>
<dbReference type="STRING" id="1334629.MFUL124B02_38385"/>
<organism evidence="10 13">
    <name type="scientific">Myxococcus fulvus</name>
    <dbReference type="NCBI Taxonomy" id="33"/>
    <lineage>
        <taxon>Bacteria</taxon>
        <taxon>Pseudomonadati</taxon>
        <taxon>Myxococcota</taxon>
        <taxon>Myxococcia</taxon>
        <taxon>Myxococcales</taxon>
        <taxon>Cystobacterineae</taxon>
        <taxon>Myxococcaceae</taxon>
        <taxon>Myxococcus</taxon>
    </lineage>
</organism>
<dbReference type="PANTHER" id="PTHR11113">
    <property type="entry name" value="N-ACETYLGLUCOSAMINE-6-PHOSPHATE DEACETYLASE"/>
    <property type="match status" value="1"/>
</dbReference>
<dbReference type="EMBL" id="BJXR01000020">
    <property type="protein sequence ID" value="GEN06980.1"/>
    <property type="molecule type" value="Genomic_DNA"/>
</dbReference>
<reference evidence="10 13" key="2">
    <citation type="submission" date="2019-07" db="EMBL/GenBank/DDBJ databases">
        <title>Whole genome shotgun sequence of Myxococcus fulvus NBRC 100333.</title>
        <authorList>
            <person name="Hosoyama A."/>
            <person name="Uohara A."/>
            <person name="Ohji S."/>
            <person name="Ichikawa N."/>
        </authorList>
    </citation>
    <scope>NUCLEOTIDE SEQUENCE [LARGE SCALE GENOMIC DNA]</scope>
    <source>
        <strain evidence="10 13">NBRC 100333</strain>
    </source>
</reference>
<evidence type="ECO:0000313" key="13">
    <source>
        <dbReference type="Proteomes" id="UP000321514"/>
    </source>
</evidence>
<feature type="binding site" evidence="8">
    <location>
        <position position="222"/>
    </location>
    <ligand>
        <name>Zn(2+)</name>
        <dbReference type="ChEBI" id="CHEBI:29105"/>
    </ligand>
</feature>
<dbReference type="SUPFAM" id="SSF51556">
    <property type="entry name" value="Metallo-dependent hydrolases"/>
    <property type="match status" value="1"/>
</dbReference>
<dbReference type="EMBL" id="FOIB01000004">
    <property type="protein sequence ID" value="SEU02068.1"/>
    <property type="molecule type" value="Genomic_DNA"/>
</dbReference>
<feature type="domain" description="Amidohydrolase-related" evidence="9">
    <location>
        <begin position="54"/>
        <end position="384"/>
    </location>
</feature>
<dbReference type="NCBIfam" id="TIGR00221">
    <property type="entry name" value="nagA"/>
    <property type="match status" value="1"/>
</dbReference>
<dbReference type="GO" id="GO:0006046">
    <property type="term" value="P:N-acetylglucosamine catabolic process"/>
    <property type="evidence" value="ECO:0007669"/>
    <property type="project" value="TreeGrafter"/>
</dbReference>
<dbReference type="InterPro" id="IPR006680">
    <property type="entry name" value="Amidohydro-rel"/>
</dbReference>
<dbReference type="GO" id="GO:0046872">
    <property type="term" value="F:metal ion binding"/>
    <property type="evidence" value="ECO:0007669"/>
    <property type="project" value="UniProtKB-KW"/>
</dbReference>
<dbReference type="SUPFAM" id="SSF51338">
    <property type="entry name" value="Composite domain of metallo-dependent hydrolases"/>
    <property type="match status" value="1"/>
</dbReference>
<comment type="similarity">
    <text evidence="1 5">Belongs to the metallo-dependent hydrolases superfamily. NagA family.</text>
</comment>
<dbReference type="PIRSF" id="PIRSF038994">
    <property type="entry name" value="NagA"/>
    <property type="match status" value="1"/>
</dbReference>
<evidence type="ECO:0000256" key="5">
    <source>
        <dbReference type="PIRNR" id="PIRNR038994"/>
    </source>
</evidence>
<proteinExistence type="inferred from homology"/>
<dbReference type="GO" id="GO:0008448">
    <property type="term" value="F:N-acetylglucosamine-6-phosphate deacetylase activity"/>
    <property type="evidence" value="ECO:0007669"/>
    <property type="project" value="InterPro"/>
</dbReference>
<dbReference type="CDD" id="cd00854">
    <property type="entry name" value="NagA"/>
    <property type="match status" value="1"/>
</dbReference>
<feature type="binding site" evidence="7">
    <location>
        <position position="233"/>
    </location>
    <ligand>
        <name>substrate</name>
    </ligand>
</feature>
<dbReference type="Proteomes" id="UP000183760">
    <property type="component" value="Unassembled WGS sequence"/>
</dbReference>
<feature type="active site" description="Proton donor/acceptor" evidence="6">
    <location>
        <position position="280"/>
    </location>
</feature>
<evidence type="ECO:0000256" key="1">
    <source>
        <dbReference type="ARBA" id="ARBA00010716"/>
    </source>
</evidence>
<gene>
    <name evidence="10" type="primary">nagA</name>
    <name evidence="10" type="ORF">MFU01_20170</name>
    <name evidence="11" type="ORF">SAMN05443572_104396</name>
</gene>
<feature type="binding site" evidence="7">
    <location>
        <begin position="225"/>
        <end position="226"/>
    </location>
    <ligand>
        <name>substrate</name>
    </ligand>
</feature>
<dbReference type="RefSeq" id="WP_046716453.1">
    <property type="nucleotide sequence ID" value="NZ_BJXR01000020.1"/>
</dbReference>
<evidence type="ECO:0000259" key="9">
    <source>
        <dbReference type="Pfam" id="PF01979"/>
    </source>
</evidence>
<keyword evidence="3 5" id="KW-0378">Hydrolase</keyword>
<evidence type="ECO:0000256" key="3">
    <source>
        <dbReference type="ARBA" id="ARBA00022801"/>
    </source>
</evidence>
<dbReference type="InterPro" id="IPR011059">
    <property type="entry name" value="Metal-dep_hydrolase_composite"/>
</dbReference>
<feature type="binding site" evidence="7">
    <location>
        <position position="142"/>
    </location>
    <ligand>
        <name>substrate</name>
    </ligand>
</feature>
<evidence type="ECO:0000256" key="7">
    <source>
        <dbReference type="PIRSR" id="PIRSR038994-2"/>
    </source>
</evidence>
<dbReference type="InterPro" id="IPR032466">
    <property type="entry name" value="Metal_Hydrolase"/>
</dbReference>
<protein>
    <submittedName>
        <fullName evidence="10 11">N-acetylglucosamine-6-phosphate deacetylase</fullName>
    </submittedName>
</protein>
<dbReference type="Gene3D" id="2.30.40.10">
    <property type="entry name" value="Urease, subunit C, domain 1"/>
    <property type="match status" value="1"/>
</dbReference>
<dbReference type="OrthoDB" id="9776488at2"/>
<sequence>MTRHILTGSRVFTGERILEGHSVVLDAGHIVAVVPRREAPVGLSTRELPADTLLAPGFIDLQVNGAGGVLFNDSPTVDAALAIASTLRRSGTTSLLPTFITDAPERTRLACDAATRALEQPGSGVLGVHLEGPFISPERPGVHAPHHIRQPGAEDLASLVALGERLARAGGRLLMTLAPERVEDTFLQRLSGSGAVLFAGHTAASYERTQQALAAGVRGFTHLFNAMPPVQGRQPGPVVAGFESDDAWCGVIVDGVHVHPANLRQLLKAKPRGKVFLVTDAMPPVGTKETTFTLYGHTILRRDGRLVTEDGTLAGADIDMASAVRNTVRLLGVPFEEALRMASLYPARLLGLESRLGGLAPGQRANLALLRDDVSVLATWVDGNEQWH</sequence>
<dbReference type="Gene3D" id="3.20.20.140">
    <property type="entry name" value="Metal-dependent hydrolases"/>
    <property type="match status" value="1"/>
</dbReference>
<dbReference type="PANTHER" id="PTHR11113:SF14">
    <property type="entry name" value="N-ACETYLGLUCOSAMINE-6-PHOSPHATE DEACETYLASE"/>
    <property type="match status" value="1"/>
</dbReference>
<accession>A0A511SYK6</accession>
<dbReference type="AlphaFoldDB" id="A0A511SYK6"/>
<comment type="cofactor">
    <cofactor evidence="8">
        <name>a divalent metal cation</name>
        <dbReference type="ChEBI" id="CHEBI:60240"/>
    </cofactor>
    <text evidence="8">Binds 1 divalent metal cation per subunit.</text>
</comment>
<dbReference type="InterPro" id="IPR003764">
    <property type="entry name" value="GlcNAc_6-P_deAcase"/>
</dbReference>
<keyword evidence="12" id="KW-1185">Reference proteome</keyword>
<evidence type="ECO:0000313" key="12">
    <source>
        <dbReference type="Proteomes" id="UP000183760"/>
    </source>
</evidence>
<keyword evidence="2 8" id="KW-0479">Metal-binding</keyword>
<dbReference type="Proteomes" id="UP000321514">
    <property type="component" value="Unassembled WGS sequence"/>
</dbReference>
<dbReference type="Pfam" id="PF01979">
    <property type="entry name" value="Amidohydro_1"/>
    <property type="match status" value="1"/>
</dbReference>
<feature type="binding site" evidence="8">
    <location>
        <position position="201"/>
    </location>
    <ligand>
        <name>Zn(2+)</name>
        <dbReference type="ChEBI" id="CHEBI:29105"/>
    </ligand>
</feature>
<name>A0A511SYK6_MYXFU</name>
<evidence type="ECO:0000256" key="8">
    <source>
        <dbReference type="PIRSR" id="PIRSR038994-3"/>
    </source>
</evidence>
<evidence type="ECO:0000313" key="11">
    <source>
        <dbReference type="EMBL" id="SEU02068.1"/>
    </source>
</evidence>